<reference evidence="1" key="1">
    <citation type="submission" date="2021-01" db="EMBL/GenBank/DDBJ databases">
        <authorList>
            <consortium name="Genoscope - CEA"/>
            <person name="William W."/>
        </authorList>
    </citation>
    <scope>NUCLEOTIDE SEQUENCE</scope>
</reference>
<evidence type="ECO:0000313" key="1">
    <source>
        <dbReference type="EMBL" id="CAD8118929.1"/>
    </source>
</evidence>
<dbReference type="Proteomes" id="UP000692954">
    <property type="component" value="Unassembled WGS sequence"/>
</dbReference>
<dbReference type="EMBL" id="CAJJDN010000119">
    <property type="protein sequence ID" value="CAD8118929.1"/>
    <property type="molecule type" value="Genomic_DNA"/>
</dbReference>
<name>A0A8S1QTC0_9CILI</name>
<sequence length="40" mass="5027">MKQMQNQKQRNKKLLNIYLRIYKLVQSVKQMKICLIRNKY</sequence>
<dbReference type="AlphaFoldDB" id="A0A8S1QTC0"/>
<accession>A0A8S1QTC0</accession>
<organism evidence="1 2">
    <name type="scientific">Paramecium sonneborni</name>
    <dbReference type="NCBI Taxonomy" id="65129"/>
    <lineage>
        <taxon>Eukaryota</taxon>
        <taxon>Sar</taxon>
        <taxon>Alveolata</taxon>
        <taxon>Ciliophora</taxon>
        <taxon>Intramacronucleata</taxon>
        <taxon>Oligohymenophorea</taxon>
        <taxon>Peniculida</taxon>
        <taxon>Parameciidae</taxon>
        <taxon>Paramecium</taxon>
    </lineage>
</organism>
<proteinExistence type="predicted"/>
<gene>
    <name evidence="1" type="ORF">PSON_ATCC_30995.1.T1190054</name>
</gene>
<comment type="caution">
    <text evidence="1">The sequence shown here is derived from an EMBL/GenBank/DDBJ whole genome shotgun (WGS) entry which is preliminary data.</text>
</comment>
<protein>
    <submittedName>
        <fullName evidence="1">Uncharacterized protein</fullName>
    </submittedName>
</protein>
<keyword evidence="2" id="KW-1185">Reference proteome</keyword>
<evidence type="ECO:0000313" key="2">
    <source>
        <dbReference type="Proteomes" id="UP000692954"/>
    </source>
</evidence>